<evidence type="ECO:0000313" key="7">
    <source>
        <dbReference type="Proteomes" id="UP000184356"/>
    </source>
</evidence>
<keyword evidence="2" id="KW-0238">DNA-binding</keyword>
<gene>
    <name evidence="6" type="ORF">ASPSYDRAFT_61187</name>
</gene>
<dbReference type="GeneID" id="63766031"/>
<dbReference type="PANTHER" id="PTHR38791:SF5">
    <property type="entry name" value="TRANSCRIPTION FACTOR DBAG-RELATED"/>
    <property type="match status" value="1"/>
</dbReference>
<dbReference type="Proteomes" id="UP000184356">
    <property type="component" value="Unassembled WGS sequence"/>
</dbReference>
<evidence type="ECO:0000259" key="5">
    <source>
        <dbReference type="PROSITE" id="PS50048"/>
    </source>
</evidence>
<dbReference type="RefSeq" id="XP_040698416.1">
    <property type="nucleotide sequence ID" value="XM_040849958.1"/>
</dbReference>
<evidence type="ECO:0000256" key="4">
    <source>
        <dbReference type="ARBA" id="ARBA00023242"/>
    </source>
</evidence>
<dbReference type="VEuPathDB" id="FungiDB:ASPSYDRAFT_61187"/>
<dbReference type="SMART" id="SM00066">
    <property type="entry name" value="GAL4"/>
    <property type="match status" value="1"/>
</dbReference>
<keyword evidence="4" id="KW-0539">Nucleus</keyword>
<evidence type="ECO:0000256" key="3">
    <source>
        <dbReference type="ARBA" id="ARBA00023163"/>
    </source>
</evidence>
<dbReference type="SUPFAM" id="SSF57701">
    <property type="entry name" value="Zn2/Cys6 DNA-binding domain"/>
    <property type="match status" value="1"/>
</dbReference>
<dbReference type="CDD" id="cd00067">
    <property type="entry name" value="GAL4"/>
    <property type="match status" value="1"/>
</dbReference>
<dbReference type="PROSITE" id="PS50048">
    <property type="entry name" value="ZN2_CY6_FUNGAL_2"/>
    <property type="match status" value="1"/>
</dbReference>
<dbReference type="InterPro" id="IPR053175">
    <property type="entry name" value="DHMBA_Reg_Transcription_Factor"/>
</dbReference>
<accession>A0A1L9T584</accession>
<dbReference type="AlphaFoldDB" id="A0A1L9T584"/>
<dbReference type="Gene3D" id="4.10.240.10">
    <property type="entry name" value="Zn(2)-C6 fungal-type DNA-binding domain"/>
    <property type="match status" value="1"/>
</dbReference>
<protein>
    <recommendedName>
        <fullName evidence="5">Zn(2)-C6 fungal-type domain-containing protein</fullName>
    </recommendedName>
</protein>
<dbReference type="EMBL" id="KV878594">
    <property type="protein sequence ID" value="OJJ54610.1"/>
    <property type="molecule type" value="Genomic_DNA"/>
</dbReference>
<proteinExistence type="predicted"/>
<keyword evidence="3" id="KW-0804">Transcription</keyword>
<dbReference type="Pfam" id="PF00172">
    <property type="entry name" value="Zn_clus"/>
    <property type="match status" value="1"/>
</dbReference>
<name>A0A1L9T584_9EURO</name>
<evidence type="ECO:0000313" key="6">
    <source>
        <dbReference type="EMBL" id="OJJ54610.1"/>
    </source>
</evidence>
<dbReference type="GO" id="GO:0008270">
    <property type="term" value="F:zinc ion binding"/>
    <property type="evidence" value="ECO:0007669"/>
    <property type="project" value="InterPro"/>
</dbReference>
<dbReference type="InterPro" id="IPR036864">
    <property type="entry name" value="Zn2-C6_fun-type_DNA-bd_sf"/>
</dbReference>
<feature type="domain" description="Zn(2)-C6 fungal-type" evidence="5">
    <location>
        <begin position="9"/>
        <end position="37"/>
    </location>
</feature>
<dbReference type="PANTHER" id="PTHR38791">
    <property type="entry name" value="ZN(II)2CYS6 TRANSCRIPTION FACTOR (EUROFUNG)-RELATED-RELATED"/>
    <property type="match status" value="1"/>
</dbReference>
<sequence length="498" mass="55386">MVNYGVSRACETCIKRRKKCDEGRPACRRCIKAGRVCLGYRSYEDLRFRHHTAPVIVPVQSPPIRQIPTSQDPVGFFLDQYVVCSRDTRLSRGFLDGLPSLLDKTHPSSNIVQAVQIVVWATVGNRLDRPDLLENARKQYVSILNSFQTLLQYCQLGEPLVEALVIAILLGLYEIVSSGEPLSGQQKHVAHVRGVCALLLNPNSPFDLFSSTQLFQVANPLLIKRIVQDDNSPGVLCAPALNNTVQNLDSILIQCHPLFERANTQLQNPEATLHQLQRTLGDALKPNIVGHIAQKDAESSSCSFAWAGKVHSYFDIYVAAVMNTYRKTYLMLLDILISLSSRINGTPQIDTMTRLERQAHILINDIIASIPYHLTDNVHDYEQMIRSSNGSPHTGRAVGGLLLLHPLFVLATCSIVPSPIHTYVTKCLAWIGENMGIGQATLMSKVIPPPSILPFKYLTLSSVQGYTSLPFQEMAEGHVLIWAGMLLHPVDMQRELLQ</sequence>
<dbReference type="InterPro" id="IPR001138">
    <property type="entry name" value="Zn2Cys6_DnaBD"/>
</dbReference>
<evidence type="ECO:0000256" key="1">
    <source>
        <dbReference type="ARBA" id="ARBA00023015"/>
    </source>
</evidence>
<dbReference type="GO" id="GO:0000981">
    <property type="term" value="F:DNA-binding transcription factor activity, RNA polymerase II-specific"/>
    <property type="evidence" value="ECO:0007669"/>
    <property type="project" value="InterPro"/>
</dbReference>
<evidence type="ECO:0000256" key="2">
    <source>
        <dbReference type="ARBA" id="ARBA00023125"/>
    </source>
</evidence>
<dbReference type="GO" id="GO:0003677">
    <property type="term" value="F:DNA binding"/>
    <property type="evidence" value="ECO:0007669"/>
    <property type="project" value="UniProtKB-KW"/>
</dbReference>
<reference evidence="7" key="1">
    <citation type="journal article" date="2017" name="Genome Biol.">
        <title>Comparative genomics reveals high biological diversity and specific adaptations in the industrially and medically important fungal genus Aspergillus.</title>
        <authorList>
            <person name="de Vries R.P."/>
            <person name="Riley R."/>
            <person name="Wiebenga A."/>
            <person name="Aguilar-Osorio G."/>
            <person name="Amillis S."/>
            <person name="Uchima C.A."/>
            <person name="Anderluh G."/>
            <person name="Asadollahi M."/>
            <person name="Askin M."/>
            <person name="Barry K."/>
            <person name="Battaglia E."/>
            <person name="Bayram O."/>
            <person name="Benocci T."/>
            <person name="Braus-Stromeyer S.A."/>
            <person name="Caldana C."/>
            <person name="Canovas D."/>
            <person name="Cerqueira G.C."/>
            <person name="Chen F."/>
            <person name="Chen W."/>
            <person name="Choi C."/>
            <person name="Clum A."/>
            <person name="Dos Santos R.A."/>
            <person name="Damasio A.R."/>
            <person name="Diallinas G."/>
            <person name="Emri T."/>
            <person name="Fekete E."/>
            <person name="Flipphi M."/>
            <person name="Freyberg S."/>
            <person name="Gallo A."/>
            <person name="Gournas C."/>
            <person name="Habgood R."/>
            <person name="Hainaut M."/>
            <person name="Harispe M.L."/>
            <person name="Henrissat B."/>
            <person name="Hilden K.S."/>
            <person name="Hope R."/>
            <person name="Hossain A."/>
            <person name="Karabika E."/>
            <person name="Karaffa L."/>
            <person name="Karanyi Z."/>
            <person name="Krasevec N."/>
            <person name="Kuo A."/>
            <person name="Kusch H."/>
            <person name="LaButti K."/>
            <person name="Lagendijk E.L."/>
            <person name="Lapidus A."/>
            <person name="Levasseur A."/>
            <person name="Lindquist E."/>
            <person name="Lipzen A."/>
            <person name="Logrieco A.F."/>
            <person name="MacCabe A."/>
            <person name="Maekelae M.R."/>
            <person name="Malavazi I."/>
            <person name="Melin P."/>
            <person name="Meyer V."/>
            <person name="Mielnichuk N."/>
            <person name="Miskei M."/>
            <person name="Molnar A.P."/>
            <person name="Mule G."/>
            <person name="Ngan C.Y."/>
            <person name="Orejas M."/>
            <person name="Orosz E."/>
            <person name="Ouedraogo J.P."/>
            <person name="Overkamp K.M."/>
            <person name="Park H.-S."/>
            <person name="Perrone G."/>
            <person name="Piumi F."/>
            <person name="Punt P.J."/>
            <person name="Ram A.F."/>
            <person name="Ramon A."/>
            <person name="Rauscher S."/>
            <person name="Record E."/>
            <person name="Riano-Pachon D.M."/>
            <person name="Robert V."/>
            <person name="Roehrig J."/>
            <person name="Ruller R."/>
            <person name="Salamov A."/>
            <person name="Salih N.S."/>
            <person name="Samson R.A."/>
            <person name="Sandor E."/>
            <person name="Sanguinetti M."/>
            <person name="Schuetze T."/>
            <person name="Sepcic K."/>
            <person name="Shelest E."/>
            <person name="Sherlock G."/>
            <person name="Sophianopoulou V."/>
            <person name="Squina F.M."/>
            <person name="Sun H."/>
            <person name="Susca A."/>
            <person name="Todd R.B."/>
            <person name="Tsang A."/>
            <person name="Unkles S.E."/>
            <person name="van de Wiele N."/>
            <person name="van Rossen-Uffink D."/>
            <person name="Oliveira J.V."/>
            <person name="Vesth T.C."/>
            <person name="Visser J."/>
            <person name="Yu J.-H."/>
            <person name="Zhou M."/>
            <person name="Andersen M.R."/>
            <person name="Archer D.B."/>
            <person name="Baker S.E."/>
            <person name="Benoit I."/>
            <person name="Brakhage A.A."/>
            <person name="Braus G.H."/>
            <person name="Fischer R."/>
            <person name="Frisvad J.C."/>
            <person name="Goldman G.H."/>
            <person name="Houbraken J."/>
            <person name="Oakley B."/>
            <person name="Pocsi I."/>
            <person name="Scazzocchio C."/>
            <person name="Seiboth B."/>
            <person name="vanKuyk P.A."/>
            <person name="Wortman J."/>
            <person name="Dyer P.S."/>
            <person name="Grigoriev I.V."/>
        </authorList>
    </citation>
    <scope>NUCLEOTIDE SEQUENCE [LARGE SCALE GENOMIC DNA]</scope>
    <source>
        <strain evidence="7">CBS 593.65</strain>
    </source>
</reference>
<dbReference type="STRING" id="1036612.A0A1L9T584"/>
<organism evidence="6 7">
    <name type="scientific">Aspergillus sydowii CBS 593.65</name>
    <dbReference type="NCBI Taxonomy" id="1036612"/>
    <lineage>
        <taxon>Eukaryota</taxon>
        <taxon>Fungi</taxon>
        <taxon>Dikarya</taxon>
        <taxon>Ascomycota</taxon>
        <taxon>Pezizomycotina</taxon>
        <taxon>Eurotiomycetes</taxon>
        <taxon>Eurotiomycetidae</taxon>
        <taxon>Eurotiales</taxon>
        <taxon>Aspergillaceae</taxon>
        <taxon>Aspergillus</taxon>
        <taxon>Aspergillus subgen. Nidulantes</taxon>
    </lineage>
</organism>
<keyword evidence="7" id="KW-1185">Reference proteome</keyword>
<dbReference type="OrthoDB" id="3525185at2759"/>
<keyword evidence="1" id="KW-0805">Transcription regulation</keyword>